<evidence type="ECO:0000313" key="4">
    <source>
        <dbReference type="EMBL" id="GGG82013.1"/>
    </source>
</evidence>
<protein>
    <recommendedName>
        <fullName evidence="6">Galactose mutarotase</fullName>
    </recommendedName>
</protein>
<dbReference type="Proteomes" id="UP000660862">
    <property type="component" value="Unassembled WGS sequence"/>
</dbReference>
<dbReference type="InterPro" id="IPR011013">
    <property type="entry name" value="Gal_mutarotase_sf_dom"/>
</dbReference>
<comment type="subunit">
    <text evidence="2">Monomer.</text>
</comment>
<accession>A0A917M794</accession>
<reference evidence="4" key="1">
    <citation type="journal article" date="2014" name="Int. J. Syst. Evol. Microbiol.">
        <title>Complete genome sequence of Corynebacterium casei LMG S-19264T (=DSM 44701T), isolated from a smear-ripened cheese.</title>
        <authorList>
            <consortium name="US DOE Joint Genome Institute (JGI-PGF)"/>
            <person name="Walter F."/>
            <person name="Albersmeier A."/>
            <person name="Kalinowski J."/>
            <person name="Ruckert C."/>
        </authorList>
    </citation>
    <scope>NUCLEOTIDE SEQUENCE</scope>
    <source>
        <strain evidence="4">CGMCC 1.12195</strain>
    </source>
</reference>
<organism evidence="4 5">
    <name type="scientific">Parapedobacter pyrenivorans</name>
    <dbReference type="NCBI Taxonomy" id="1305674"/>
    <lineage>
        <taxon>Bacteria</taxon>
        <taxon>Pseudomonadati</taxon>
        <taxon>Bacteroidota</taxon>
        <taxon>Sphingobacteriia</taxon>
        <taxon>Sphingobacteriales</taxon>
        <taxon>Sphingobacteriaceae</taxon>
        <taxon>Parapedobacter</taxon>
    </lineage>
</organism>
<comment type="cofactor">
    <cofactor evidence="1">
        <name>Ca(2+)</name>
        <dbReference type="ChEBI" id="CHEBI:29108"/>
    </cofactor>
</comment>
<keyword evidence="5" id="KW-1185">Reference proteome</keyword>
<evidence type="ECO:0008006" key="6">
    <source>
        <dbReference type="Google" id="ProtNLM"/>
    </source>
</evidence>
<dbReference type="InterPro" id="IPR014718">
    <property type="entry name" value="GH-type_carb-bd"/>
</dbReference>
<dbReference type="GO" id="GO:0030246">
    <property type="term" value="F:carbohydrate binding"/>
    <property type="evidence" value="ECO:0007669"/>
    <property type="project" value="InterPro"/>
</dbReference>
<evidence type="ECO:0000256" key="3">
    <source>
        <dbReference type="ARBA" id="ARBA00022837"/>
    </source>
</evidence>
<dbReference type="GO" id="GO:0003824">
    <property type="term" value="F:catalytic activity"/>
    <property type="evidence" value="ECO:0007669"/>
    <property type="project" value="InterPro"/>
</dbReference>
<dbReference type="AlphaFoldDB" id="A0A917M794"/>
<dbReference type="RefSeq" id="WP_188505125.1">
    <property type="nucleotide sequence ID" value="NZ_BMER01000001.1"/>
</dbReference>
<dbReference type="EMBL" id="BMER01000001">
    <property type="protein sequence ID" value="GGG82013.1"/>
    <property type="molecule type" value="Genomic_DNA"/>
</dbReference>
<dbReference type="SUPFAM" id="SSF74650">
    <property type="entry name" value="Galactose mutarotase-like"/>
    <property type="match status" value="1"/>
</dbReference>
<proteinExistence type="predicted"/>
<comment type="caution">
    <text evidence="4">The sequence shown here is derived from an EMBL/GenBank/DDBJ whole genome shotgun (WGS) entry which is preliminary data.</text>
</comment>
<evidence type="ECO:0000256" key="2">
    <source>
        <dbReference type="ARBA" id="ARBA00011245"/>
    </source>
</evidence>
<evidence type="ECO:0000256" key="1">
    <source>
        <dbReference type="ARBA" id="ARBA00001913"/>
    </source>
</evidence>
<keyword evidence="3" id="KW-0106">Calcium</keyword>
<sequence>MKKELSFLFLVVGVLSIAKAGDRPFPSVKIANGVVQATLYLPDTSVGFYRGTRFDWSGVIPELVYEGHQYHGEWFTEHDPLGHDGIVGPVEEFTPLGFEQAAIGDAFVKIGVGSLVKPDEKPYAFHRRYAFSDRGRWQVKAGKQQVDFTHVLNTAGYAYVYKKTVQLPDGAAKMVLTHSLENTGEKVIETRVYNHNFFVIDKEPTGPGYRITLPGDTLHPIGAKGLNDIARLEGNELIFLRTLKRGEQAYFADLGGGQPVDYDITVRNVKSGAGVRITGDRPISKMVFWSSPTTVCPEPYLDVRVAPGETYRWTIAYEYHRNTQ</sequence>
<reference evidence="4" key="2">
    <citation type="submission" date="2020-09" db="EMBL/GenBank/DDBJ databases">
        <authorList>
            <person name="Sun Q."/>
            <person name="Zhou Y."/>
        </authorList>
    </citation>
    <scope>NUCLEOTIDE SEQUENCE</scope>
    <source>
        <strain evidence="4">CGMCC 1.12195</strain>
    </source>
</reference>
<gene>
    <name evidence="4" type="ORF">GCM10007415_13480</name>
</gene>
<evidence type="ECO:0000313" key="5">
    <source>
        <dbReference type="Proteomes" id="UP000660862"/>
    </source>
</evidence>
<dbReference type="Gene3D" id="2.70.98.10">
    <property type="match status" value="1"/>
</dbReference>
<dbReference type="GO" id="GO:0005975">
    <property type="term" value="P:carbohydrate metabolic process"/>
    <property type="evidence" value="ECO:0007669"/>
    <property type="project" value="InterPro"/>
</dbReference>
<name>A0A917M794_9SPHI</name>